<dbReference type="EMBL" id="MZ150789">
    <property type="protein sequence ID" value="QWY84643.1"/>
    <property type="molecule type" value="Genomic_DNA"/>
</dbReference>
<protein>
    <submittedName>
        <fullName evidence="1">Uncharacterized protein</fullName>
    </submittedName>
</protein>
<evidence type="ECO:0000313" key="1">
    <source>
        <dbReference type="EMBL" id="QWY84643.1"/>
    </source>
</evidence>
<dbReference type="GeneID" id="80019050"/>
<sequence>MSLADRGAKEAPRTKFETWLNNLNPEHHTIVTRWLEDPWYSNQRISEMIRDDDPEDNFTGYRANKDTIAVWRKAHNVDRV</sequence>
<gene>
    <name evidence="1" type="primary">64</name>
    <name evidence="1" type="ORF">SEA_FOOTLOOSE_64</name>
</gene>
<evidence type="ECO:0000313" key="2">
    <source>
        <dbReference type="Proteomes" id="UP000693692"/>
    </source>
</evidence>
<dbReference type="KEGG" id="vg:80019050"/>
<dbReference type="Proteomes" id="UP000693692">
    <property type="component" value="Segment"/>
</dbReference>
<organism evidence="1 2">
    <name type="scientific">Microbacterium phage Footloose</name>
    <dbReference type="NCBI Taxonomy" id="2836048"/>
    <lineage>
        <taxon>Viruses</taxon>
        <taxon>Duplodnaviria</taxon>
        <taxon>Heunggongvirae</taxon>
        <taxon>Uroviricota</taxon>
        <taxon>Caudoviricetes</taxon>
        <taxon>Footloosevirus</taxon>
        <taxon>Footloosevirus footloose</taxon>
    </lineage>
</organism>
<reference evidence="1" key="1">
    <citation type="submission" date="2021-05" db="EMBL/GenBank/DDBJ databases">
        <authorList>
            <person name="Brink J."/>
            <person name="Busse A.L."/>
            <person name="Crowley H.J."/>
            <person name="Hall C.J."/>
            <person name="Hetherington P."/>
            <person name="Hovde T.M."/>
            <person name="Johnson J.A."/>
            <person name="Karch K.E."/>
            <person name="Krueger C.J."/>
            <person name="Lundberg T.J."/>
            <person name="Madla Sanchez I."/>
            <person name="Mathiesen C."/>
            <person name="Moore L.J."/>
            <person name="Nordberg R.J."/>
            <person name="Petersen I.M."/>
            <person name="Piton K.L."/>
            <person name="Rozycki S.T."/>
            <person name="Rutten E."/>
            <person name="Samuelson I.O."/>
            <person name="Sarkilahti S.K."/>
            <person name="Schubert K.A."/>
            <person name="Stamness T.F."/>
            <person name="Tinman A.J."/>
            <person name="Tutterrow P.B."/>
            <person name="Wanzek N.C."/>
            <person name="Wheeler C.D."/>
            <person name="Spring A.M."/>
            <person name="Klyczek K."/>
            <person name="Garlena R.A."/>
            <person name="Russell D.A."/>
            <person name="Pope W.H."/>
            <person name="Jacobs-Sera D."/>
            <person name="Hatfull G.F."/>
        </authorList>
    </citation>
    <scope>NUCLEOTIDE SEQUENCE</scope>
</reference>
<name>A0A8F3E9T0_9CAUD</name>
<dbReference type="RefSeq" id="YP_010754460.1">
    <property type="nucleotide sequence ID" value="NC_073460.1"/>
</dbReference>
<proteinExistence type="predicted"/>
<keyword evidence="2" id="KW-1185">Reference proteome</keyword>
<accession>A0A8F3E9T0</accession>